<comment type="caution">
    <text evidence="7">Lacks conserved residue(s) required for the propagation of feature annotation.</text>
</comment>
<dbReference type="Pfam" id="PF08245">
    <property type="entry name" value="Mur_ligase_M"/>
    <property type="match status" value="1"/>
</dbReference>
<dbReference type="GO" id="GO:0008765">
    <property type="term" value="F:UDP-N-acetylmuramoylalanyl-D-glutamate-2,6-diaminopimelate ligase activity"/>
    <property type="evidence" value="ECO:0007669"/>
    <property type="project" value="UniProtKB-UniRule"/>
</dbReference>
<dbReference type="Gene3D" id="3.40.1190.10">
    <property type="entry name" value="Mur-like, catalytic domain"/>
    <property type="match status" value="1"/>
</dbReference>
<dbReference type="SUPFAM" id="SSF53623">
    <property type="entry name" value="MurD-like peptide ligases, catalytic domain"/>
    <property type="match status" value="1"/>
</dbReference>
<dbReference type="GO" id="GO:0000287">
    <property type="term" value="F:magnesium ion binding"/>
    <property type="evidence" value="ECO:0007669"/>
    <property type="project" value="UniProtKB-UniRule"/>
</dbReference>
<evidence type="ECO:0000256" key="3">
    <source>
        <dbReference type="ARBA" id="ARBA00022960"/>
    </source>
</evidence>
<dbReference type="Pfam" id="PF02875">
    <property type="entry name" value="Mur_ligase_C"/>
    <property type="match status" value="1"/>
</dbReference>
<sequence length="476" mass="54109">MSIQKLFKNVDYRVLTLVEEDNFKDMSYNSKEIKEGDIFVALIGNVADGHNYIPSAIENGAKMIIAERDDYPYPKDITVVLVKNLRDNLGYISSNFYNFPQNKLKIIAVTGTNGKTTTTYILESIFKNSARIGTTGYRILDVEYEAKNTTPESLDLIKLMKEAVDKNVEYFLMEVSSHALCQGRVKMLEFDSAIFTNLTQDHLDFHETLEKYFEAKASIINHLKPNARLIINKDDKYCNRLLNVSDSFSLKEVATINGEVLEYTLKGMKVRISKDDKKYIFTTKLMGEYNLQNLLGAILSAYNLGIDLDEIINSIQNINSIAGRFEIIDNDKDVMVVVDYAHTADGLENILKTLSIMKKNRLVTLFGAGGDRDKTKRAKMAQAACKYSDLIFLTSDNPRTEDPEMILNDVEKGMNSSIPYFKICDREMAIKNSIQTLQKNDILLIAGKGHEDYQIIGREKIHFDDREMAKKYLGGR</sequence>
<evidence type="ECO:0000256" key="6">
    <source>
        <dbReference type="ARBA" id="ARBA00023316"/>
    </source>
</evidence>
<feature type="binding site" evidence="7">
    <location>
        <begin position="111"/>
        <end position="117"/>
    </location>
    <ligand>
        <name>ATP</name>
        <dbReference type="ChEBI" id="CHEBI:30616"/>
    </ligand>
</feature>
<organism evidence="12 13">
    <name type="scientific">Streptobacillus moniliformis (strain ATCC 14647 / DSM 12112 / NCTC 10651 / 9901)</name>
    <dbReference type="NCBI Taxonomy" id="519441"/>
    <lineage>
        <taxon>Bacteria</taxon>
        <taxon>Fusobacteriati</taxon>
        <taxon>Fusobacteriota</taxon>
        <taxon>Fusobacteriia</taxon>
        <taxon>Fusobacteriales</taxon>
        <taxon>Leptotrichiaceae</taxon>
        <taxon>Streptobacillus</taxon>
    </lineage>
</organism>
<feature type="modified residue" description="N6-carboxylysine" evidence="7">
    <location>
        <position position="216"/>
    </location>
</feature>
<dbReference type="InterPro" id="IPR035911">
    <property type="entry name" value="MurE/MurF_N"/>
</dbReference>
<keyword evidence="2 7" id="KW-0132">Cell division</keyword>
<keyword evidence="7" id="KW-0963">Cytoplasm</keyword>
<evidence type="ECO:0000256" key="5">
    <source>
        <dbReference type="ARBA" id="ARBA00023306"/>
    </source>
</evidence>
<dbReference type="RefSeq" id="WP_012858138.1">
    <property type="nucleotide sequence ID" value="NC_013515.1"/>
</dbReference>
<keyword evidence="5 7" id="KW-0131">Cell cycle</keyword>
<dbReference type="SUPFAM" id="SSF63418">
    <property type="entry name" value="MurE/MurF N-terminal domain"/>
    <property type="match status" value="1"/>
</dbReference>
<dbReference type="GO" id="GO:0005737">
    <property type="term" value="C:cytoplasm"/>
    <property type="evidence" value="ECO:0007669"/>
    <property type="project" value="UniProtKB-SubCell"/>
</dbReference>
<evidence type="ECO:0000256" key="7">
    <source>
        <dbReference type="HAMAP-Rule" id="MF_00208"/>
    </source>
</evidence>
<evidence type="ECO:0000259" key="11">
    <source>
        <dbReference type="Pfam" id="PF08245"/>
    </source>
</evidence>
<comment type="subcellular location">
    <subcellularLocation>
        <location evidence="7 8">Cytoplasm</location>
    </subcellularLocation>
</comment>
<keyword evidence="7" id="KW-0547">Nucleotide-binding</keyword>
<dbReference type="EMBL" id="CP001779">
    <property type="protein sequence ID" value="ACZ00580.1"/>
    <property type="molecule type" value="Genomic_DNA"/>
</dbReference>
<keyword evidence="7" id="KW-0067">ATP-binding</keyword>
<comment type="catalytic activity">
    <reaction evidence="7">
        <text>UDP-N-acetyl-alpha-D-muramoyl-L-alanyl-D-glutamate + meso-2,6-diaminopimelate + ATP = UDP-N-acetyl-alpha-D-muramoyl-L-alanyl-gamma-D-glutamyl-meso-2,6-diaminopimelate + ADP + phosphate + H(+)</text>
        <dbReference type="Rhea" id="RHEA:23676"/>
        <dbReference type="ChEBI" id="CHEBI:15378"/>
        <dbReference type="ChEBI" id="CHEBI:30616"/>
        <dbReference type="ChEBI" id="CHEBI:43474"/>
        <dbReference type="ChEBI" id="CHEBI:57791"/>
        <dbReference type="ChEBI" id="CHEBI:83900"/>
        <dbReference type="ChEBI" id="CHEBI:83905"/>
        <dbReference type="ChEBI" id="CHEBI:456216"/>
        <dbReference type="EC" id="6.3.2.13"/>
    </reaction>
</comment>
<comment type="function">
    <text evidence="7">Catalyzes the addition of meso-diaminopimelic acid to the nucleotide precursor UDP-N-acetylmuramoyl-L-alanyl-D-glutamate (UMAG) in the biosynthesis of bacterial cell-wall peptidoglycan.</text>
</comment>
<dbReference type="InterPro" id="IPR036565">
    <property type="entry name" value="Mur-like_cat_sf"/>
</dbReference>
<dbReference type="PANTHER" id="PTHR23135:SF4">
    <property type="entry name" value="UDP-N-ACETYLMURAMOYL-L-ALANYL-D-GLUTAMATE--2,6-DIAMINOPIMELATE LIGASE MURE HOMOLOG, CHLOROPLASTIC"/>
    <property type="match status" value="1"/>
</dbReference>
<keyword evidence="7" id="KW-0460">Magnesium</keyword>
<keyword evidence="13" id="KW-1185">Reference proteome</keyword>
<evidence type="ECO:0000256" key="4">
    <source>
        <dbReference type="ARBA" id="ARBA00022984"/>
    </source>
</evidence>
<dbReference type="InterPro" id="IPR036615">
    <property type="entry name" value="Mur_ligase_C_dom_sf"/>
</dbReference>
<dbReference type="GO" id="GO:0005524">
    <property type="term" value="F:ATP binding"/>
    <property type="evidence" value="ECO:0007669"/>
    <property type="project" value="UniProtKB-UniRule"/>
</dbReference>
<feature type="binding site" evidence="7">
    <location>
        <position position="176"/>
    </location>
    <ligand>
        <name>UDP-N-acetyl-alpha-D-muramoyl-L-alanyl-D-glutamate</name>
        <dbReference type="ChEBI" id="CHEBI:83900"/>
    </ligand>
</feature>
<evidence type="ECO:0000256" key="8">
    <source>
        <dbReference type="RuleBase" id="RU004135"/>
    </source>
</evidence>
<dbReference type="NCBIfam" id="TIGR01085">
    <property type="entry name" value="murE"/>
    <property type="match status" value="1"/>
</dbReference>
<comment type="similarity">
    <text evidence="1 7">Belongs to the MurCDEF family. MurE subfamily.</text>
</comment>
<dbReference type="STRING" id="519441.Smon_0083"/>
<proteinExistence type="inferred from homology"/>
<feature type="short sequence motif" description="Meso-diaminopimelate recognition motif" evidence="7">
    <location>
        <begin position="396"/>
        <end position="399"/>
    </location>
</feature>
<dbReference type="SUPFAM" id="SSF53244">
    <property type="entry name" value="MurD-like peptide ligases, peptide-binding domain"/>
    <property type="match status" value="1"/>
</dbReference>
<dbReference type="InterPro" id="IPR004101">
    <property type="entry name" value="Mur_ligase_C"/>
</dbReference>
<feature type="binding site" evidence="7">
    <location>
        <begin position="149"/>
        <end position="150"/>
    </location>
    <ligand>
        <name>UDP-N-acetyl-alpha-D-muramoyl-L-alanyl-D-glutamate</name>
        <dbReference type="ChEBI" id="CHEBI:83900"/>
    </ligand>
</feature>
<evidence type="ECO:0000259" key="10">
    <source>
        <dbReference type="Pfam" id="PF02875"/>
    </source>
</evidence>
<evidence type="ECO:0000256" key="1">
    <source>
        <dbReference type="ARBA" id="ARBA00005898"/>
    </source>
</evidence>
<dbReference type="UniPathway" id="UPA00219"/>
<evidence type="ECO:0000256" key="2">
    <source>
        <dbReference type="ARBA" id="ARBA00022618"/>
    </source>
</evidence>
<dbReference type="InterPro" id="IPR000713">
    <property type="entry name" value="Mur_ligase_N"/>
</dbReference>
<feature type="binding site" evidence="7">
    <location>
        <position position="182"/>
    </location>
    <ligand>
        <name>UDP-N-acetyl-alpha-D-muramoyl-L-alanyl-D-glutamate</name>
        <dbReference type="ChEBI" id="CHEBI:83900"/>
    </ligand>
</feature>
<feature type="binding site" evidence="7">
    <location>
        <position position="148"/>
    </location>
    <ligand>
        <name>UDP-N-acetyl-alpha-D-muramoyl-L-alanyl-D-glutamate</name>
        <dbReference type="ChEBI" id="CHEBI:83900"/>
    </ligand>
</feature>
<dbReference type="GO" id="GO:0009252">
    <property type="term" value="P:peptidoglycan biosynthetic process"/>
    <property type="evidence" value="ECO:0007669"/>
    <property type="project" value="UniProtKB-UniRule"/>
</dbReference>
<keyword evidence="7" id="KW-0436">Ligase</keyword>
<dbReference type="Proteomes" id="UP000002072">
    <property type="component" value="Chromosome"/>
</dbReference>
<keyword evidence="4 7" id="KW-0573">Peptidoglycan synthesis</keyword>
<comment type="pathway">
    <text evidence="7 8">Cell wall biogenesis; peptidoglycan biosynthesis.</text>
</comment>
<feature type="domain" description="Mur ligase C-terminal" evidence="10">
    <location>
        <begin position="323"/>
        <end position="449"/>
    </location>
</feature>
<dbReference type="Pfam" id="PF01225">
    <property type="entry name" value="Mur_ligase"/>
    <property type="match status" value="1"/>
</dbReference>
<feature type="domain" description="Mur ligase N-terminal catalytic" evidence="9">
    <location>
        <begin position="26"/>
        <end position="97"/>
    </location>
</feature>
<gene>
    <name evidence="7" type="primary">murE</name>
    <name evidence="12" type="ordered locus">Smon_0083</name>
</gene>
<evidence type="ECO:0000259" key="9">
    <source>
        <dbReference type="Pfam" id="PF01225"/>
    </source>
</evidence>
<feature type="binding site" evidence="7">
    <location>
        <begin position="396"/>
        <end position="399"/>
    </location>
    <ligand>
        <name>meso-2,6-diaminopimelate</name>
        <dbReference type="ChEBI" id="CHEBI:57791"/>
    </ligand>
</feature>
<dbReference type="PANTHER" id="PTHR23135">
    <property type="entry name" value="MUR LIGASE FAMILY MEMBER"/>
    <property type="match status" value="1"/>
</dbReference>
<dbReference type="GeneID" id="29673997"/>
<reference evidence="12 13" key="1">
    <citation type="journal article" date="2009" name="Stand. Genomic Sci.">
        <title>Complete genome sequence of Streptobacillus moniliformis type strain (9901T).</title>
        <authorList>
            <person name="Nolan M."/>
            <person name="Gronow S."/>
            <person name="Lapidus A."/>
            <person name="Ivanova N."/>
            <person name="Copeland A."/>
            <person name="Lucas S."/>
            <person name="Del Rio T.G."/>
            <person name="Chen F."/>
            <person name="Tice H."/>
            <person name="Pitluck S."/>
            <person name="Cheng J.F."/>
            <person name="Sims D."/>
            <person name="Meincke L."/>
            <person name="Bruce D."/>
            <person name="Goodwin L."/>
            <person name="Brettin T."/>
            <person name="Han C."/>
            <person name="Detter J.C."/>
            <person name="Ovchinikova G."/>
            <person name="Pati A."/>
            <person name="Mavromatis K."/>
            <person name="Mikhailova N."/>
            <person name="Chen A."/>
            <person name="Palaniappan K."/>
            <person name="Land M."/>
            <person name="Hauser L."/>
            <person name="Chang Y.J."/>
            <person name="Jeffries C.D."/>
            <person name="Rohde M."/>
            <person name="Sproer C."/>
            <person name="Goker M."/>
            <person name="Bristow J."/>
            <person name="Eisen J.A."/>
            <person name="Markowitz V."/>
            <person name="Hugenholtz P."/>
            <person name="Kyrpides N.C."/>
            <person name="Klenk H.P."/>
            <person name="Chain P."/>
        </authorList>
    </citation>
    <scope>NUCLEOTIDE SEQUENCE [LARGE SCALE GENOMIC DNA]</scope>
    <source>
        <strain evidence="13">ATCC 14647 / DSM 12112 / NCTC 10651 / 9901</strain>
    </source>
</reference>
<feature type="binding site" evidence="7">
    <location>
        <position position="451"/>
    </location>
    <ligand>
        <name>meso-2,6-diaminopimelate</name>
        <dbReference type="ChEBI" id="CHEBI:57791"/>
    </ligand>
</feature>
<dbReference type="AlphaFoldDB" id="D1AWA4"/>
<feature type="binding site" evidence="7">
    <location>
        <position position="447"/>
    </location>
    <ligand>
        <name>meso-2,6-diaminopimelate</name>
        <dbReference type="ChEBI" id="CHEBI:57791"/>
    </ligand>
</feature>
<comment type="cofactor">
    <cofactor evidence="7">
        <name>Mg(2+)</name>
        <dbReference type="ChEBI" id="CHEBI:18420"/>
    </cofactor>
</comment>
<evidence type="ECO:0000313" key="12">
    <source>
        <dbReference type="EMBL" id="ACZ00580.1"/>
    </source>
</evidence>
<dbReference type="HAMAP" id="MF_00208">
    <property type="entry name" value="MurE"/>
    <property type="match status" value="1"/>
</dbReference>
<dbReference type="NCBIfam" id="NF001126">
    <property type="entry name" value="PRK00139.1-4"/>
    <property type="match status" value="1"/>
</dbReference>
<dbReference type="HOGENOM" id="CLU_022291_4_1_0"/>
<feature type="binding site" evidence="7">
    <location>
        <position position="184"/>
    </location>
    <ligand>
        <name>UDP-N-acetyl-alpha-D-muramoyl-L-alanyl-D-glutamate</name>
        <dbReference type="ChEBI" id="CHEBI:83900"/>
    </ligand>
</feature>
<keyword evidence="6 7" id="KW-0961">Cell wall biogenesis/degradation</keyword>
<dbReference type="GO" id="GO:0071555">
    <property type="term" value="P:cell wall organization"/>
    <property type="evidence" value="ECO:0007669"/>
    <property type="project" value="UniProtKB-KW"/>
</dbReference>
<comment type="PTM">
    <text evidence="7">Carboxylation is probably crucial for Mg(2+) binding and, consequently, for the gamma-phosphate positioning of ATP.</text>
</comment>
<dbReference type="InterPro" id="IPR013221">
    <property type="entry name" value="Mur_ligase_cen"/>
</dbReference>
<feature type="binding site" evidence="7">
    <location>
        <position position="372"/>
    </location>
    <ligand>
        <name>meso-2,6-diaminopimelate</name>
        <dbReference type="ChEBI" id="CHEBI:57791"/>
    </ligand>
</feature>
<keyword evidence="3 7" id="KW-0133">Cell shape</keyword>
<feature type="binding site" evidence="7">
    <location>
        <position position="30"/>
    </location>
    <ligand>
        <name>UDP-N-acetyl-alpha-D-muramoyl-L-alanyl-D-glutamate</name>
        <dbReference type="ChEBI" id="CHEBI:83900"/>
    </ligand>
</feature>
<evidence type="ECO:0000313" key="13">
    <source>
        <dbReference type="Proteomes" id="UP000002072"/>
    </source>
</evidence>
<accession>D1AWA4</accession>
<dbReference type="KEGG" id="smf:Smon_0083"/>
<dbReference type="GO" id="GO:0008360">
    <property type="term" value="P:regulation of cell shape"/>
    <property type="evidence" value="ECO:0007669"/>
    <property type="project" value="UniProtKB-KW"/>
</dbReference>
<dbReference type="Gene3D" id="3.90.190.20">
    <property type="entry name" value="Mur ligase, C-terminal domain"/>
    <property type="match status" value="1"/>
</dbReference>
<dbReference type="GO" id="GO:0051301">
    <property type="term" value="P:cell division"/>
    <property type="evidence" value="ECO:0007669"/>
    <property type="project" value="UniProtKB-KW"/>
</dbReference>
<dbReference type="Gene3D" id="3.40.1390.10">
    <property type="entry name" value="MurE/MurF, N-terminal domain"/>
    <property type="match status" value="1"/>
</dbReference>
<dbReference type="EC" id="6.3.2.13" evidence="7"/>
<dbReference type="InterPro" id="IPR005761">
    <property type="entry name" value="UDP-N-AcMur-Glu-dNH2Pim_ligase"/>
</dbReference>
<protein>
    <recommendedName>
        <fullName evidence="7">UDP-N-acetylmuramoyl-L-alanyl-D-glutamate--2,6-diaminopimelate ligase</fullName>
        <ecNumber evidence="7">6.3.2.13</ecNumber>
    </recommendedName>
    <alternativeName>
        <fullName evidence="7">Meso-A2pm-adding enzyme</fullName>
    </alternativeName>
    <alternativeName>
        <fullName evidence="7">Meso-diaminopimelate-adding enzyme</fullName>
    </alternativeName>
    <alternativeName>
        <fullName evidence="7">UDP-MurNAc-L-Ala-D-Glu:meso-diaminopimelate ligase</fullName>
    </alternativeName>
    <alternativeName>
        <fullName evidence="7">UDP-MurNAc-tripeptide synthetase</fullName>
    </alternativeName>
    <alternativeName>
        <fullName evidence="7">UDP-N-acetylmuramyl-tripeptide synthetase</fullName>
    </alternativeName>
</protein>
<name>D1AWA4_STRM9</name>
<feature type="domain" description="Mur ligase central" evidence="11">
    <location>
        <begin position="109"/>
        <end position="300"/>
    </location>
</feature>
<dbReference type="eggNOG" id="COG0769">
    <property type="taxonomic scope" value="Bacteria"/>
</dbReference>